<evidence type="ECO:0000256" key="1">
    <source>
        <dbReference type="ARBA" id="ARBA00007626"/>
    </source>
</evidence>
<dbReference type="NCBIfam" id="TIGR00756">
    <property type="entry name" value="PPR"/>
    <property type="match status" value="7"/>
</dbReference>
<reference evidence="4 5" key="1">
    <citation type="journal article" date="2013" name="BMC Genomics">
        <title>The miniature genome of a carnivorous plant Genlisea aurea contains a low number of genes and short non-coding sequences.</title>
        <authorList>
            <person name="Leushkin E.V."/>
            <person name="Sutormin R.A."/>
            <person name="Nabieva E.R."/>
            <person name="Penin A.A."/>
            <person name="Kondrashov A.S."/>
            <person name="Logacheva M.D."/>
        </authorList>
    </citation>
    <scope>NUCLEOTIDE SEQUENCE [LARGE SCALE GENOMIC DNA]</scope>
</reference>
<comment type="caution">
    <text evidence="4">The sequence shown here is derived from an EMBL/GenBank/DDBJ whole genome shotgun (WGS) entry which is preliminary data.</text>
</comment>
<comment type="similarity">
    <text evidence="1">Belongs to the PPR family. P subfamily.</text>
</comment>
<evidence type="ECO:0000313" key="4">
    <source>
        <dbReference type="EMBL" id="EPS71818.1"/>
    </source>
</evidence>
<dbReference type="Gene3D" id="1.25.40.10">
    <property type="entry name" value="Tetratricopeptide repeat domain"/>
    <property type="match status" value="3"/>
</dbReference>
<gene>
    <name evidence="4" type="ORF">M569_02938</name>
</gene>
<feature type="repeat" description="PPR" evidence="3">
    <location>
        <begin position="347"/>
        <end position="381"/>
    </location>
</feature>
<evidence type="ECO:0008006" key="6">
    <source>
        <dbReference type="Google" id="ProtNLM"/>
    </source>
</evidence>
<dbReference type="Pfam" id="PF01535">
    <property type="entry name" value="PPR"/>
    <property type="match status" value="3"/>
</dbReference>
<dbReference type="SUPFAM" id="SSF81901">
    <property type="entry name" value="HCP-like"/>
    <property type="match status" value="1"/>
</dbReference>
<feature type="repeat" description="PPR" evidence="3">
    <location>
        <begin position="312"/>
        <end position="346"/>
    </location>
</feature>
<dbReference type="InterPro" id="IPR050872">
    <property type="entry name" value="PPR_P_subfamily"/>
</dbReference>
<feature type="repeat" description="PPR" evidence="3">
    <location>
        <begin position="277"/>
        <end position="311"/>
    </location>
</feature>
<evidence type="ECO:0000256" key="3">
    <source>
        <dbReference type="PROSITE-ProRule" id="PRU00708"/>
    </source>
</evidence>
<evidence type="ECO:0000313" key="5">
    <source>
        <dbReference type="Proteomes" id="UP000015453"/>
    </source>
</evidence>
<dbReference type="AlphaFoldDB" id="S8E7H2"/>
<protein>
    <recommendedName>
        <fullName evidence="6">Pentacotripeptide-repeat region of PRORP domain-containing protein</fullName>
    </recommendedName>
</protein>
<feature type="repeat" description="PPR" evidence="3">
    <location>
        <begin position="239"/>
        <end position="276"/>
    </location>
</feature>
<dbReference type="InterPro" id="IPR002885">
    <property type="entry name" value="PPR_rpt"/>
</dbReference>
<feature type="repeat" description="PPR" evidence="3">
    <location>
        <begin position="382"/>
        <end position="416"/>
    </location>
</feature>
<organism evidence="4 5">
    <name type="scientific">Genlisea aurea</name>
    <dbReference type="NCBI Taxonomy" id="192259"/>
    <lineage>
        <taxon>Eukaryota</taxon>
        <taxon>Viridiplantae</taxon>
        <taxon>Streptophyta</taxon>
        <taxon>Embryophyta</taxon>
        <taxon>Tracheophyta</taxon>
        <taxon>Spermatophyta</taxon>
        <taxon>Magnoliopsida</taxon>
        <taxon>eudicotyledons</taxon>
        <taxon>Gunneridae</taxon>
        <taxon>Pentapetalae</taxon>
        <taxon>asterids</taxon>
        <taxon>lamiids</taxon>
        <taxon>Lamiales</taxon>
        <taxon>Lentibulariaceae</taxon>
        <taxon>Genlisea</taxon>
    </lineage>
</organism>
<feature type="repeat" description="PPR" evidence="3">
    <location>
        <begin position="204"/>
        <end position="238"/>
    </location>
</feature>
<keyword evidence="5" id="KW-1185">Reference proteome</keyword>
<dbReference type="EMBL" id="AUSU01001099">
    <property type="protein sequence ID" value="EPS71818.1"/>
    <property type="molecule type" value="Genomic_DNA"/>
</dbReference>
<dbReference type="Pfam" id="PF13041">
    <property type="entry name" value="PPR_2"/>
    <property type="match status" value="3"/>
</dbReference>
<keyword evidence="2" id="KW-0677">Repeat</keyword>
<dbReference type="InterPro" id="IPR011990">
    <property type="entry name" value="TPR-like_helical_dom_sf"/>
</dbReference>
<accession>S8E7H2</accession>
<dbReference type="PANTHER" id="PTHR46128:SF159">
    <property type="entry name" value="PENTACOTRIPEPTIDE-REPEAT REGION OF PRORP DOMAIN-CONTAINING PROTEIN"/>
    <property type="match status" value="1"/>
</dbReference>
<sequence length="471" mass="54113">MEVHRVCKVIDETFAVDRNMEAVLNECGVNLSHDLVLSVLERYKLARKPAFRFFCWASTIPGFDHDPQTFNAMLGILGQSRQFETVQSLLNEMRDKGMLNIESFTICIRAFAAAKERRKAVGIIDLMKKCSFKVDAEIINCLLHSLCREKLGKEALLLFRKLEHKFTPDSRTYTILLSGWCRVRNLMEAGRIWNEMIDAGFHPDVIAHNTMIEGLIRGRKRSDAIKLFHVMKSKGPSPDVKTYTAIISDLCKRRDRRLMNEAVDYFNEMKSCGLKPDAAIYTRLLQGFGYLDELDAVYDVLADMDENGCIPDGHTYNALIKMMVNRRMPDDAVKIYERMIGSGVEPSIHTYNMIMKSYFVVKDYETGMRTWEEMKLKGCCADENSYTVLIGSLLRLGKWSEACRYLEEMIEKGMRAPQFGRKMEEFRGAEIDTLQILIEKMKYKGNTEVADVLSRWLDHNSSKGMFSAFGK</sequence>
<feature type="repeat" description="PPR" evidence="3">
    <location>
        <begin position="169"/>
        <end position="203"/>
    </location>
</feature>
<dbReference type="OrthoDB" id="185373at2759"/>
<dbReference type="Proteomes" id="UP000015453">
    <property type="component" value="Unassembled WGS sequence"/>
</dbReference>
<dbReference type="PANTHER" id="PTHR46128">
    <property type="entry name" value="MITOCHONDRIAL GROUP I INTRON SPLICING FACTOR CCM1"/>
    <property type="match status" value="1"/>
</dbReference>
<evidence type="ECO:0000256" key="2">
    <source>
        <dbReference type="ARBA" id="ARBA00022737"/>
    </source>
</evidence>
<feature type="repeat" description="PPR" evidence="3">
    <location>
        <begin position="66"/>
        <end position="100"/>
    </location>
</feature>
<dbReference type="PROSITE" id="PS51375">
    <property type="entry name" value="PPR"/>
    <property type="match status" value="8"/>
</dbReference>
<proteinExistence type="inferred from homology"/>
<name>S8E7H2_9LAMI</name>